<evidence type="ECO:0000256" key="6">
    <source>
        <dbReference type="ARBA" id="ARBA00023136"/>
    </source>
</evidence>
<organism evidence="9 10">
    <name type="scientific">Paenibacillus uliginis N3/975</name>
    <dbReference type="NCBI Taxonomy" id="1313296"/>
    <lineage>
        <taxon>Bacteria</taxon>
        <taxon>Bacillati</taxon>
        <taxon>Bacillota</taxon>
        <taxon>Bacilli</taxon>
        <taxon>Bacillales</taxon>
        <taxon>Paenibacillaceae</taxon>
        <taxon>Paenibacillus</taxon>
    </lineage>
</organism>
<dbReference type="CDD" id="cd13553">
    <property type="entry name" value="PBP2_NrtA_CpmA_like"/>
    <property type="match status" value="1"/>
</dbReference>
<dbReference type="InterPro" id="IPR044527">
    <property type="entry name" value="NrtA/CpmA_ABC-bd_dom"/>
</dbReference>
<dbReference type="GO" id="GO:0005886">
    <property type="term" value="C:plasma membrane"/>
    <property type="evidence" value="ECO:0007669"/>
    <property type="project" value="UniProtKB-SubCell"/>
</dbReference>
<comment type="similarity">
    <text evidence="2">Belongs to the bacterial solute-binding protein SsuA/TauA family.</text>
</comment>
<protein>
    <submittedName>
        <fullName evidence="9">NitT/TauT family transport system substrate-binding protein</fullName>
    </submittedName>
</protein>
<evidence type="ECO:0000313" key="10">
    <source>
        <dbReference type="Proteomes" id="UP000192940"/>
    </source>
</evidence>
<proteinExistence type="inferred from homology"/>
<evidence type="ECO:0000256" key="2">
    <source>
        <dbReference type="ARBA" id="ARBA00010742"/>
    </source>
</evidence>
<keyword evidence="5" id="KW-0997">Cell inner membrane</keyword>
<accession>A0A1X7HJW8</accession>
<evidence type="ECO:0000256" key="1">
    <source>
        <dbReference type="ARBA" id="ARBA00004533"/>
    </source>
</evidence>
<sequence>MKRIIKSGAFLFLSAILLFTLAACGAGGNDKSSGNAQGEQRTIKIGYLPITHAVPLYIEKEQEKYNDFNLELVKFGSWPELVDALNTGNIDGASMLVTLAMKAKEQGIDLKAVALGHRDGNVLVAAKDINSVADLKGKNFAIPHKFSTHNILLYQMLKQNGLKYSDVNPVEIPPAEMPAALAEGRIAGYVVAEPFGAASVAIDKGKVLFQDNEIWQNSIDCALVLRGEFIDKENKIAQELVDYYVKAGETAELKDAQTHEMSSHYMKVNKNVMDLSFQWIAYDDLKIHEKDYEELTKNLVEMGLQDNPPSYADFVDNSLFDKVNQP</sequence>
<reference evidence="9 10" key="1">
    <citation type="submission" date="2017-04" db="EMBL/GenBank/DDBJ databases">
        <authorList>
            <person name="Afonso C.L."/>
            <person name="Miller P.J."/>
            <person name="Scott M.A."/>
            <person name="Spackman E."/>
            <person name="Goraichik I."/>
            <person name="Dimitrov K.M."/>
            <person name="Suarez D.L."/>
            <person name="Swayne D.E."/>
        </authorList>
    </citation>
    <scope>NUCLEOTIDE SEQUENCE [LARGE SCALE GENOMIC DNA]</scope>
    <source>
        <strain evidence="9 10">N3/975</strain>
    </source>
</reference>
<dbReference type="RefSeq" id="WP_208914420.1">
    <property type="nucleotide sequence ID" value="NZ_LT840184.1"/>
</dbReference>
<dbReference type="Pfam" id="PF13379">
    <property type="entry name" value="NMT1_2"/>
    <property type="match status" value="1"/>
</dbReference>
<dbReference type="PANTHER" id="PTHR30024:SF43">
    <property type="entry name" value="BLL4572 PROTEIN"/>
    <property type="match status" value="1"/>
</dbReference>
<evidence type="ECO:0000256" key="5">
    <source>
        <dbReference type="ARBA" id="ARBA00022519"/>
    </source>
</evidence>
<keyword evidence="7" id="KW-0732">Signal</keyword>
<name>A0A1X7HJW8_9BACL</name>
<feature type="signal peptide" evidence="7">
    <location>
        <begin position="1"/>
        <end position="22"/>
    </location>
</feature>
<dbReference type="EMBL" id="LT840184">
    <property type="protein sequence ID" value="SMF87009.1"/>
    <property type="molecule type" value="Genomic_DNA"/>
</dbReference>
<keyword evidence="6" id="KW-0472">Membrane</keyword>
<evidence type="ECO:0000256" key="3">
    <source>
        <dbReference type="ARBA" id="ARBA00022448"/>
    </source>
</evidence>
<evidence type="ECO:0000259" key="8">
    <source>
        <dbReference type="SMART" id="SM00062"/>
    </source>
</evidence>
<dbReference type="SMART" id="SM00062">
    <property type="entry name" value="PBPb"/>
    <property type="match status" value="1"/>
</dbReference>
<dbReference type="InterPro" id="IPR001638">
    <property type="entry name" value="Solute-binding_3/MltF_N"/>
</dbReference>
<evidence type="ECO:0000256" key="7">
    <source>
        <dbReference type="SAM" id="SignalP"/>
    </source>
</evidence>
<dbReference type="PROSITE" id="PS51257">
    <property type="entry name" value="PROKAR_LIPOPROTEIN"/>
    <property type="match status" value="1"/>
</dbReference>
<evidence type="ECO:0000256" key="4">
    <source>
        <dbReference type="ARBA" id="ARBA00022475"/>
    </source>
</evidence>
<comment type="subcellular location">
    <subcellularLocation>
        <location evidence="1">Cell inner membrane</location>
    </subcellularLocation>
</comment>
<evidence type="ECO:0000313" key="9">
    <source>
        <dbReference type="EMBL" id="SMF87009.1"/>
    </source>
</evidence>
<gene>
    <name evidence="9" type="ORF">SAMN05661091_3588</name>
</gene>
<keyword evidence="10" id="KW-1185">Reference proteome</keyword>
<feature type="chain" id="PRO_5039113166" evidence="7">
    <location>
        <begin position="23"/>
        <end position="326"/>
    </location>
</feature>
<dbReference type="Gene3D" id="3.40.190.10">
    <property type="entry name" value="Periplasmic binding protein-like II"/>
    <property type="match status" value="2"/>
</dbReference>
<keyword evidence="4" id="KW-1003">Cell membrane</keyword>
<dbReference type="Proteomes" id="UP000192940">
    <property type="component" value="Chromosome I"/>
</dbReference>
<keyword evidence="3" id="KW-0813">Transport</keyword>
<dbReference type="AlphaFoldDB" id="A0A1X7HJW8"/>
<dbReference type="STRING" id="1313296.SAMN05661091_3588"/>
<dbReference type="PANTHER" id="PTHR30024">
    <property type="entry name" value="ALIPHATIC SULFONATES-BINDING PROTEIN-RELATED"/>
    <property type="match status" value="1"/>
</dbReference>
<feature type="domain" description="Solute-binding protein family 3/N-terminal" evidence="8">
    <location>
        <begin position="42"/>
        <end position="247"/>
    </location>
</feature>
<dbReference type="SUPFAM" id="SSF53850">
    <property type="entry name" value="Periplasmic binding protein-like II"/>
    <property type="match status" value="1"/>
</dbReference>